<evidence type="ECO:0000313" key="2">
    <source>
        <dbReference type="EMBL" id="CAI0414308.1"/>
    </source>
</evidence>
<dbReference type="PANTHER" id="PTHR33207">
    <property type="entry name" value="F-BOX DOMAIN CONTAINING PROTEIN-RELATED"/>
    <property type="match status" value="1"/>
</dbReference>
<comment type="caution">
    <text evidence="2">The sequence shown here is derived from an EMBL/GenBank/DDBJ whole genome shotgun (WGS) entry which is preliminary data.</text>
</comment>
<evidence type="ECO:0000313" key="3">
    <source>
        <dbReference type="Proteomes" id="UP001154282"/>
    </source>
</evidence>
<dbReference type="Pfam" id="PF12937">
    <property type="entry name" value="F-box-like"/>
    <property type="match status" value="1"/>
</dbReference>
<dbReference type="Gene3D" id="1.20.1280.50">
    <property type="match status" value="1"/>
</dbReference>
<keyword evidence="3" id="KW-1185">Reference proteome</keyword>
<accession>A0AAV0JWG3</accession>
<reference evidence="2" key="1">
    <citation type="submission" date="2022-08" db="EMBL/GenBank/DDBJ databases">
        <authorList>
            <person name="Gutierrez-Valencia J."/>
        </authorList>
    </citation>
    <scope>NUCLEOTIDE SEQUENCE</scope>
</reference>
<dbReference type="SUPFAM" id="SSF81383">
    <property type="entry name" value="F-box domain"/>
    <property type="match status" value="1"/>
</dbReference>
<evidence type="ECO:0000259" key="1">
    <source>
        <dbReference type="Pfam" id="PF12937"/>
    </source>
</evidence>
<dbReference type="Proteomes" id="UP001154282">
    <property type="component" value="Unassembled WGS sequence"/>
</dbReference>
<name>A0AAV0JWG3_9ROSI</name>
<dbReference type="EMBL" id="CAMGYJ010000005">
    <property type="protein sequence ID" value="CAI0414308.1"/>
    <property type="molecule type" value="Genomic_DNA"/>
</dbReference>
<dbReference type="InterPro" id="IPR036047">
    <property type="entry name" value="F-box-like_dom_sf"/>
</dbReference>
<organism evidence="2 3">
    <name type="scientific">Linum tenue</name>
    <dbReference type="NCBI Taxonomy" id="586396"/>
    <lineage>
        <taxon>Eukaryota</taxon>
        <taxon>Viridiplantae</taxon>
        <taxon>Streptophyta</taxon>
        <taxon>Embryophyta</taxon>
        <taxon>Tracheophyta</taxon>
        <taxon>Spermatophyta</taxon>
        <taxon>Magnoliopsida</taxon>
        <taxon>eudicotyledons</taxon>
        <taxon>Gunneridae</taxon>
        <taxon>Pentapetalae</taxon>
        <taxon>rosids</taxon>
        <taxon>fabids</taxon>
        <taxon>Malpighiales</taxon>
        <taxon>Linaceae</taxon>
        <taxon>Linum</taxon>
    </lineage>
</organism>
<gene>
    <name evidence="2" type="ORF">LITE_LOCUS16242</name>
</gene>
<dbReference type="InterPro" id="IPR001810">
    <property type="entry name" value="F-box_dom"/>
</dbReference>
<protein>
    <recommendedName>
        <fullName evidence="1">F-box domain-containing protein</fullName>
    </recommendedName>
</protein>
<proteinExistence type="predicted"/>
<feature type="domain" description="F-box" evidence="1">
    <location>
        <begin position="48"/>
        <end position="84"/>
    </location>
</feature>
<sequence>MSASNSTSASDRQLSSRLLPCSTTKRRRIHSTEADPPPPATTIVQLGDDFLVEILIRLPNPRSACRCKAVCKRWKSLISNPIRFNRRFVSHHQSRNRQPVLLLPSDDPQAIIRSVIPMTTLLTQSSFAVMDSYKDLVLCGFSDRIGKRNLQILLPLQSAYEAVGRPPFGARIAVGLWDLLYKVSL</sequence>
<dbReference type="AlphaFoldDB" id="A0AAV0JWG3"/>